<proteinExistence type="predicted"/>
<accession>A0ACC2VMB7</accession>
<reference evidence="1" key="1">
    <citation type="submission" date="2023-04" db="EMBL/GenBank/DDBJ databases">
        <title>Draft Genome sequencing of Naganishia species isolated from polar environments using Oxford Nanopore Technology.</title>
        <authorList>
            <person name="Leo P."/>
            <person name="Venkateswaran K."/>
        </authorList>
    </citation>
    <scope>NUCLEOTIDE SEQUENCE</scope>
    <source>
        <strain evidence="1">MNA-CCFEE 5423</strain>
    </source>
</reference>
<sequence length="1907" mass="207757">MEGLSVDGHLGEGSGSLTNRMDRFNNRDSDVEDLPSSPPKATSSKPKSSDKAARTPPSAMQQTETFSRPQTWKDKPGMAKKRKTTKKRQYWEMIEVDDDHHDASSDEGEFGLRNGLIGTQGKSSEVNGSKRVPISYVYSSDPESASAVETDEEDYGESSKSARTKAKGKGKGTAKQTQEVVALPLSQSQKGKEKQQKKKRKKKKGKTGDGKEQSQEAEIKDLSLSSMENQVWTIDGILSAEYKFDEATRRKCWLYTIKWHGYTIAQTADEAPIPAEYFGDGKIIEDFWKGVGSGLDMSSPAKTENGSTVLEPRGRTGDRFVASPRTLVKWHISAYRKYKEESLRFVQRLNGLEKRLENGAGLNKRTVKQLGILKKGKEELKAHISDTRREIDINERAIRAAGSPFELEDVMDDISESDIDTDYALGIAASTDEDDRGHPPPRVRNPSPEKFKRKAQVVSSESEDELVAPVRPVLKPKVKLKVAQEAPSGIKLKLPKVSRPLEDKLPKESDRAPLPVKSPGQTRPKLPDARPLKPSSPVKEQPKQDPPSVTPKQPGQPGDRSGNDLRPKPRKRTKAIDSDSQRTALGQISVRSIIEARNPPPKVSKPAPSTVPSSRPEESAPSAPAKQAEIPDSEPLEPAPLFLEEPEAVQSSRRRGQWAFGADTPSPAAARIDKDRVGNTENVNATPVDAASSRPAQNGTQTDTPTQSNTHQSSEAFRLESNAASNRSRTPPPPAVVPFVKPEPQSPGDHNSSGSEGEVEHDLGLDAELNYPGVPEPIVARHDHRPRPPPETAGTTFHLRFNAPHIGQKNVGKVKLENISDPQNLGDPLAMFESLFLGGEKELVITQVITDPSRFLGGQKVNQFARVRPENAESIREINKLTLLFQSTRQPVGVVRVRSDLLVLVYSSKSIPSSMLNTPRTIQGSGGFTIAAVFPNKDLNMQVNPGVRPPSALPPPSLAIPTQYSGPVQPHSAGTSAQPTSARMVPPLTAPLTGQTTPGLASGFGRSLLGSVSTLPGLSRGIVPASIADTGVSVDQRLPSVLNKDDEVDLGLDMDMDADIEVEKTLPLDSNGDNEVDLGLDMDMDVDMDMDASLEADNDPDSKQTLTTSMPTALPALPVKSTEAANHAPLLRGASTTAEGTPRPDVTALIQTPSSPEGPVHSPVQQREIPPIHQPPRESHTQIVSPKPAPVAMHIPTQQSIVQPSTLQPTTLRSPSPPLPTEGTATVPETVPSPGAIDIATVTMAQATSPQPKMTEKASTPPAREPSPPAASEESMEEIEVQAPKITERAPTSPVNEFPPVTSEGTIEELDVQPTKTIEKAPTPPIGRRLAPPITSEESMEEIDVPATLPVSSLPLLPEKTQHHGTPVTPLTEKTAGAQSEGVMVAEEELDSLLNHPMQEDTIVLNAPSRPRTPEQAEIVPVDSVDIDMNQSDEVARPVSPPRRNVSSPAKAVHSLPTPPPPTTIMPGPPASPGPPAPPSPPVLPGPAPPSESPPPLPDSSLSQEIPDPTSATKSPIPRSRAISPINSLPTTPPVPPGDGKLKLEVVIDQTDFENSKDGYFRRLTAGHNPDDIHPNPLLATFGFTKSFGNHLLNKRCVITTNFAKDELKQLVLDSGGTIIPFNYGAEFDVMLVSNDFYPTLAEAQGQGEVSFVHADIWSFGAADFLDAKEWKLRQRIPNRSGLVSFTSASIIKAPELFLECLRKIHRLRYWDAFLSAETIQALHHFIKAPITPQTNKIKMFRSMNDATGLFKVRYPRTTDIDDPILREQRQMVMRRIDKFNRWVDVQQEISKNEHLMKKAGTLCAQFVDKIQPASHRKYWEREAEILDELLEHHYKTDEIYAMKRSIFIGFNSSAIRKGLGKDALSEFGFQDIETYEMEDLLKKLSSDGKFAGLLRPSEGRNGQDSE</sequence>
<gene>
    <name evidence="1" type="ORF">QFC21_003936</name>
</gene>
<protein>
    <submittedName>
        <fullName evidence="1">Uncharacterized protein</fullName>
    </submittedName>
</protein>
<evidence type="ECO:0000313" key="1">
    <source>
        <dbReference type="EMBL" id="KAJ9099931.1"/>
    </source>
</evidence>
<evidence type="ECO:0000313" key="2">
    <source>
        <dbReference type="Proteomes" id="UP001227268"/>
    </source>
</evidence>
<dbReference type="Proteomes" id="UP001227268">
    <property type="component" value="Unassembled WGS sequence"/>
</dbReference>
<comment type="caution">
    <text evidence="1">The sequence shown here is derived from an EMBL/GenBank/DDBJ whole genome shotgun (WGS) entry which is preliminary data.</text>
</comment>
<organism evidence="1 2">
    <name type="scientific">Naganishia friedmannii</name>
    <dbReference type="NCBI Taxonomy" id="89922"/>
    <lineage>
        <taxon>Eukaryota</taxon>
        <taxon>Fungi</taxon>
        <taxon>Dikarya</taxon>
        <taxon>Basidiomycota</taxon>
        <taxon>Agaricomycotina</taxon>
        <taxon>Tremellomycetes</taxon>
        <taxon>Filobasidiales</taxon>
        <taxon>Filobasidiaceae</taxon>
        <taxon>Naganishia</taxon>
    </lineage>
</organism>
<name>A0ACC2VMB7_9TREE</name>
<dbReference type="EMBL" id="JASBWT010000012">
    <property type="protein sequence ID" value="KAJ9099931.1"/>
    <property type="molecule type" value="Genomic_DNA"/>
</dbReference>
<keyword evidence="2" id="KW-1185">Reference proteome</keyword>